<dbReference type="OrthoDB" id="411871at2759"/>
<organism evidence="2 3">
    <name type="scientific">Eumeta variegata</name>
    <name type="common">Bagworm moth</name>
    <name type="synonym">Eumeta japonica</name>
    <dbReference type="NCBI Taxonomy" id="151549"/>
    <lineage>
        <taxon>Eukaryota</taxon>
        <taxon>Metazoa</taxon>
        <taxon>Ecdysozoa</taxon>
        <taxon>Arthropoda</taxon>
        <taxon>Hexapoda</taxon>
        <taxon>Insecta</taxon>
        <taxon>Pterygota</taxon>
        <taxon>Neoptera</taxon>
        <taxon>Endopterygota</taxon>
        <taxon>Lepidoptera</taxon>
        <taxon>Glossata</taxon>
        <taxon>Ditrysia</taxon>
        <taxon>Tineoidea</taxon>
        <taxon>Psychidae</taxon>
        <taxon>Oiketicinae</taxon>
        <taxon>Eumeta</taxon>
    </lineage>
</organism>
<sequence>METLLLCTERGESIGRHLQGHQGNGKNQKDVSKPPRDEQRQPEGDDQPPVISGDLSRVYPPFTVVEIKNALKAIHRRTVPGIDEFTSDICRATIFRDLGLFLAMANKCLDPKSYRPIGLFLVLGETAEKCFDNAWWPVFKIQLLAYNCPVSLYGMVQLPPGLFDRVSALVDSIVNVITLALVSLTAEQPADQPTLGQKVSILSGRAVANLPNEARHSLLLPKRNPLVDLMIRHRHLKNADACVNTVLANTSAGPLDNNGVTHGAKVVSQRSTRPKAGASGDLGWALSLPSQKSGEAKLTTFLTKHGRFELFRSPRPTRPIWTRSIGQLSFPTPKWKSKNNTRKQPT</sequence>
<gene>
    <name evidence="2" type="ORF">EVAR_14185_1</name>
</gene>
<feature type="compositionally biased region" description="Basic and acidic residues" evidence="1">
    <location>
        <begin position="27"/>
        <end position="43"/>
    </location>
</feature>
<dbReference type="EMBL" id="BGZK01000166">
    <property type="protein sequence ID" value="GBP24852.1"/>
    <property type="molecule type" value="Genomic_DNA"/>
</dbReference>
<keyword evidence="3" id="KW-1185">Reference proteome</keyword>
<protein>
    <submittedName>
        <fullName evidence="2">Uncharacterized protein</fullName>
    </submittedName>
</protein>
<feature type="region of interest" description="Disordered" evidence="1">
    <location>
        <begin position="322"/>
        <end position="346"/>
    </location>
</feature>
<comment type="caution">
    <text evidence="2">The sequence shown here is derived from an EMBL/GenBank/DDBJ whole genome shotgun (WGS) entry which is preliminary data.</text>
</comment>
<reference evidence="2 3" key="1">
    <citation type="journal article" date="2019" name="Commun. Biol.">
        <title>The bagworm genome reveals a unique fibroin gene that provides high tensile strength.</title>
        <authorList>
            <person name="Kono N."/>
            <person name="Nakamura H."/>
            <person name="Ohtoshi R."/>
            <person name="Tomita M."/>
            <person name="Numata K."/>
            <person name="Arakawa K."/>
        </authorList>
    </citation>
    <scope>NUCLEOTIDE SEQUENCE [LARGE SCALE GENOMIC DNA]</scope>
</reference>
<dbReference type="AlphaFoldDB" id="A0A4C1UFU9"/>
<dbReference type="Proteomes" id="UP000299102">
    <property type="component" value="Unassembled WGS sequence"/>
</dbReference>
<evidence type="ECO:0000313" key="3">
    <source>
        <dbReference type="Proteomes" id="UP000299102"/>
    </source>
</evidence>
<feature type="region of interest" description="Disordered" evidence="1">
    <location>
        <begin position="15"/>
        <end position="55"/>
    </location>
</feature>
<evidence type="ECO:0000313" key="2">
    <source>
        <dbReference type="EMBL" id="GBP24852.1"/>
    </source>
</evidence>
<evidence type="ECO:0000256" key="1">
    <source>
        <dbReference type="SAM" id="MobiDB-lite"/>
    </source>
</evidence>
<name>A0A4C1UFU9_EUMVA</name>
<accession>A0A4C1UFU9</accession>
<proteinExistence type="predicted"/>
<feature type="compositionally biased region" description="Basic residues" evidence="1">
    <location>
        <begin position="335"/>
        <end position="346"/>
    </location>
</feature>